<name>G9EQ31_9GAMM</name>
<proteinExistence type="predicted"/>
<dbReference type="EMBL" id="JH413828">
    <property type="protein sequence ID" value="EHL30606.1"/>
    <property type="molecule type" value="Genomic_DNA"/>
</dbReference>
<accession>G9EQ31</accession>
<protein>
    <submittedName>
        <fullName evidence="1">Uncharacterized protein</fullName>
    </submittedName>
</protein>
<dbReference type="STRING" id="658187.LDG_7375"/>
<dbReference type="HOGENOM" id="CLU_3235431_0_0_6"/>
<dbReference type="AlphaFoldDB" id="G9EQ31"/>
<reference evidence="1 2" key="1">
    <citation type="journal article" date="2011" name="BMC Genomics">
        <title>Insight into cross-talk between intra-amoebal pathogens.</title>
        <authorList>
            <person name="Gimenez G."/>
            <person name="Bertelli C."/>
            <person name="Moliner C."/>
            <person name="Robert C."/>
            <person name="Raoult D."/>
            <person name="Fournier P.E."/>
            <person name="Greub G."/>
        </authorList>
    </citation>
    <scope>NUCLEOTIDE SEQUENCE [LARGE SCALE GENOMIC DNA]</scope>
    <source>
        <strain evidence="1 2">LLAP12</strain>
    </source>
</reference>
<sequence>MRCYPARRRLFMSIVLNAGMAKTRMVHSTMSVTNSSIKVNAAL</sequence>
<dbReference type="Proteomes" id="UP000002770">
    <property type="component" value="Unassembled WGS sequence"/>
</dbReference>
<evidence type="ECO:0000313" key="2">
    <source>
        <dbReference type="Proteomes" id="UP000002770"/>
    </source>
</evidence>
<organism evidence="1 2">
    <name type="scientific">Legionella drancourtii LLAP12</name>
    <dbReference type="NCBI Taxonomy" id="658187"/>
    <lineage>
        <taxon>Bacteria</taxon>
        <taxon>Pseudomonadati</taxon>
        <taxon>Pseudomonadota</taxon>
        <taxon>Gammaproteobacteria</taxon>
        <taxon>Legionellales</taxon>
        <taxon>Legionellaceae</taxon>
        <taxon>Legionella</taxon>
    </lineage>
</organism>
<dbReference type="InParanoid" id="G9EQ31"/>
<keyword evidence="2" id="KW-1185">Reference proteome</keyword>
<gene>
    <name evidence="1" type="ORF">LDG_7375</name>
</gene>
<evidence type="ECO:0000313" key="1">
    <source>
        <dbReference type="EMBL" id="EHL30606.1"/>
    </source>
</evidence>